<evidence type="ECO:0000256" key="1">
    <source>
        <dbReference type="SAM" id="MobiDB-lite"/>
    </source>
</evidence>
<reference evidence="2 3" key="1">
    <citation type="submission" date="2024-10" db="EMBL/GenBank/DDBJ databases">
        <title>The Natural Products Discovery Center: Release of the First 8490 Sequenced Strains for Exploring Actinobacteria Biosynthetic Diversity.</title>
        <authorList>
            <person name="Kalkreuter E."/>
            <person name="Kautsar S.A."/>
            <person name="Yang D."/>
            <person name="Bader C.D."/>
            <person name="Teijaro C.N."/>
            <person name="Fluegel L."/>
            <person name="Davis C.M."/>
            <person name="Simpson J.R."/>
            <person name="Lauterbach L."/>
            <person name="Steele A.D."/>
            <person name="Gui C."/>
            <person name="Meng S."/>
            <person name="Li G."/>
            <person name="Viehrig K."/>
            <person name="Ye F."/>
            <person name="Su P."/>
            <person name="Kiefer A.F."/>
            <person name="Nichols A."/>
            <person name="Cepeda A.J."/>
            <person name="Yan W."/>
            <person name="Fan B."/>
            <person name="Jiang Y."/>
            <person name="Adhikari A."/>
            <person name="Zheng C.-J."/>
            <person name="Schuster L."/>
            <person name="Cowan T.M."/>
            <person name="Smanski M.J."/>
            <person name="Chevrette M.G."/>
            <person name="De Carvalho L.P.S."/>
            <person name="Shen B."/>
        </authorList>
    </citation>
    <scope>NUCLEOTIDE SEQUENCE [LARGE SCALE GENOMIC DNA]</scope>
    <source>
        <strain evidence="2 3">NPDC019626</strain>
    </source>
</reference>
<feature type="compositionally biased region" description="Basic and acidic residues" evidence="1">
    <location>
        <begin position="8"/>
        <end position="26"/>
    </location>
</feature>
<evidence type="ECO:0000313" key="2">
    <source>
        <dbReference type="EMBL" id="MFI2321224.1"/>
    </source>
</evidence>
<organism evidence="2 3">
    <name type="scientific">Nocardia beijingensis</name>
    <dbReference type="NCBI Taxonomy" id="95162"/>
    <lineage>
        <taxon>Bacteria</taxon>
        <taxon>Bacillati</taxon>
        <taxon>Actinomycetota</taxon>
        <taxon>Actinomycetes</taxon>
        <taxon>Mycobacteriales</taxon>
        <taxon>Nocardiaceae</taxon>
        <taxon>Nocardia</taxon>
    </lineage>
</organism>
<sequence>MTIPTRCRRIERSRGRHDVSGRDLRAKAGQAEANGSPEGY</sequence>
<protein>
    <submittedName>
        <fullName evidence="2">Uncharacterized protein</fullName>
    </submittedName>
</protein>
<gene>
    <name evidence="2" type="ORF">ACH47G_12075</name>
</gene>
<feature type="region of interest" description="Disordered" evidence="1">
    <location>
        <begin position="1"/>
        <end position="40"/>
    </location>
</feature>
<dbReference type="RefSeq" id="WP_396949200.1">
    <property type="nucleotide sequence ID" value="NZ_JBIRXV010000001.1"/>
</dbReference>
<accession>A0ABW7WE33</accession>
<proteinExistence type="predicted"/>
<keyword evidence="3" id="KW-1185">Reference proteome</keyword>
<dbReference type="Proteomes" id="UP001611450">
    <property type="component" value="Unassembled WGS sequence"/>
</dbReference>
<name>A0ABW7WE33_9NOCA</name>
<evidence type="ECO:0000313" key="3">
    <source>
        <dbReference type="Proteomes" id="UP001611450"/>
    </source>
</evidence>
<comment type="caution">
    <text evidence="2">The sequence shown here is derived from an EMBL/GenBank/DDBJ whole genome shotgun (WGS) entry which is preliminary data.</text>
</comment>
<dbReference type="EMBL" id="JBIRXV010000001">
    <property type="protein sequence ID" value="MFI2321224.1"/>
    <property type="molecule type" value="Genomic_DNA"/>
</dbReference>